<keyword evidence="4 7" id="KW-0175">Coiled coil</keyword>
<reference evidence="8" key="2">
    <citation type="submission" date="2025-09" db="UniProtKB">
        <authorList>
            <consortium name="Ensembl"/>
        </authorList>
    </citation>
    <scope>IDENTIFICATION</scope>
</reference>
<accession>A0A3Q3X8Z4</accession>
<evidence type="ECO:0000256" key="6">
    <source>
        <dbReference type="ARBA" id="ARBA00023273"/>
    </source>
</evidence>
<reference evidence="8" key="1">
    <citation type="submission" date="2025-08" db="UniProtKB">
        <authorList>
            <consortium name="Ensembl"/>
        </authorList>
    </citation>
    <scope>IDENTIFICATION</scope>
</reference>
<dbReference type="PANTHER" id="PTHR31954">
    <property type="entry name" value="CILIA- AND FLAGELLA-ASSOCIATED PROTEIN 157"/>
    <property type="match status" value="1"/>
</dbReference>
<dbReference type="InterPro" id="IPR038844">
    <property type="entry name" value="CFAP157"/>
</dbReference>
<comment type="similarity">
    <text evidence="2">Belongs to the CFAP157 family.</text>
</comment>
<evidence type="ECO:0000313" key="9">
    <source>
        <dbReference type="Proteomes" id="UP000261620"/>
    </source>
</evidence>
<dbReference type="AlphaFoldDB" id="A0A3Q3X8Z4"/>
<name>A0A3Q3X8Z4_MOLML</name>
<evidence type="ECO:0000256" key="4">
    <source>
        <dbReference type="ARBA" id="ARBA00023054"/>
    </source>
</evidence>
<keyword evidence="9" id="KW-1185">Reference proteome</keyword>
<evidence type="ECO:0000256" key="2">
    <source>
        <dbReference type="ARBA" id="ARBA00010841"/>
    </source>
</evidence>
<evidence type="ECO:0000256" key="7">
    <source>
        <dbReference type="SAM" id="Coils"/>
    </source>
</evidence>
<dbReference type="Proteomes" id="UP000261620">
    <property type="component" value="Unplaced"/>
</dbReference>
<sequence length="331" mass="39049">AMPRKKERKTLKLLQHREKEHHGAWHPEDILVPQSILHLFSSRYQQKCDELERQVKDLTSQFSTLETEKKDVVEYLKRSLLVKEDEVDELTERLEGQQLAANKDREALQLQHSQQRQELQDRIEELTAENETLGELDALEEFKKKKEQLILNLASLEQQLVDQEEEHKDAIHNLEMKVLMEQTRLEKEIQSQVEVMAAEVHRKVNQRIPEVTRLALEENTEVKARLSQLSEHALVLMEENYTLQDRKSQLSVDVENLEGIDSFLHPTSFHQEVEQLQENCQQLQEELTDCQQDLEQLQTKHIRVLAEMEALRSEFLSCFYCPYTCFNMSKP</sequence>
<dbReference type="GO" id="GO:0036064">
    <property type="term" value="C:ciliary basal body"/>
    <property type="evidence" value="ECO:0007669"/>
    <property type="project" value="TreeGrafter"/>
</dbReference>
<dbReference type="Ensembl" id="ENSMMOT00000018961.1">
    <property type="protein sequence ID" value="ENSMMOP00000018659.1"/>
    <property type="gene ID" value="ENSMMOG00000014133.1"/>
</dbReference>
<evidence type="ECO:0000256" key="1">
    <source>
        <dbReference type="ARBA" id="ARBA00004138"/>
    </source>
</evidence>
<keyword evidence="6" id="KW-0966">Cell projection</keyword>
<keyword evidence="5" id="KW-0969">Cilium</keyword>
<proteinExistence type="inferred from homology"/>
<comment type="subcellular location">
    <subcellularLocation>
        <location evidence="1">Cell projection</location>
        <location evidence="1">Cilium</location>
    </subcellularLocation>
</comment>
<organism evidence="8 9">
    <name type="scientific">Mola mola</name>
    <name type="common">Ocean sunfish</name>
    <name type="synonym">Tetraodon mola</name>
    <dbReference type="NCBI Taxonomy" id="94237"/>
    <lineage>
        <taxon>Eukaryota</taxon>
        <taxon>Metazoa</taxon>
        <taxon>Chordata</taxon>
        <taxon>Craniata</taxon>
        <taxon>Vertebrata</taxon>
        <taxon>Euteleostomi</taxon>
        <taxon>Actinopterygii</taxon>
        <taxon>Neopterygii</taxon>
        <taxon>Teleostei</taxon>
        <taxon>Neoteleostei</taxon>
        <taxon>Acanthomorphata</taxon>
        <taxon>Eupercaria</taxon>
        <taxon>Tetraodontiformes</taxon>
        <taxon>Molidae</taxon>
        <taxon>Mola</taxon>
    </lineage>
</organism>
<evidence type="ECO:0000256" key="5">
    <source>
        <dbReference type="ARBA" id="ARBA00023069"/>
    </source>
</evidence>
<evidence type="ECO:0000256" key="3">
    <source>
        <dbReference type="ARBA" id="ARBA00014087"/>
    </source>
</evidence>
<dbReference type="PANTHER" id="PTHR31954:SF1">
    <property type="entry name" value="CILIA- AND FLAGELLA-ASSOCIATED PROTEIN 157"/>
    <property type="match status" value="1"/>
</dbReference>
<protein>
    <recommendedName>
        <fullName evidence="3">Cilia- and flagella-associated protein 157</fullName>
    </recommendedName>
</protein>
<evidence type="ECO:0000313" key="8">
    <source>
        <dbReference type="Ensembl" id="ENSMMOP00000018659.1"/>
    </source>
</evidence>
<dbReference type="GO" id="GO:0007288">
    <property type="term" value="P:sperm axoneme assembly"/>
    <property type="evidence" value="ECO:0007669"/>
    <property type="project" value="TreeGrafter"/>
</dbReference>
<feature type="coiled-coil region" evidence="7">
    <location>
        <begin position="41"/>
        <end position="177"/>
    </location>
</feature>
<dbReference type="GO" id="GO:0008017">
    <property type="term" value="F:microtubule binding"/>
    <property type="evidence" value="ECO:0007669"/>
    <property type="project" value="TreeGrafter"/>
</dbReference>
<feature type="coiled-coil region" evidence="7">
    <location>
        <begin position="273"/>
        <end position="314"/>
    </location>
</feature>